<dbReference type="PANTHER" id="PTHR21385">
    <property type="entry name" value="ZINC FINGER PROTEIN-RELATED"/>
    <property type="match status" value="1"/>
</dbReference>
<dbReference type="AlphaFoldDB" id="A0A979FWK8"/>
<keyword evidence="3" id="KW-0472">Membrane</keyword>
<evidence type="ECO:0000256" key="2">
    <source>
        <dbReference type="SAM" id="MobiDB-lite"/>
    </source>
</evidence>
<evidence type="ECO:0000313" key="6">
    <source>
        <dbReference type="RefSeq" id="XP_047740722.1"/>
    </source>
</evidence>
<dbReference type="PANTHER" id="PTHR21385:SF0">
    <property type="entry name" value="RE51073P"/>
    <property type="match status" value="1"/>
</dbReference>
<accession>A0A979FWK8</accession>
<dbReference type="PROSITE" id="PS50157">
    <property type="entry name" value="ZINC_FINGER_C2H2_2"/>
    <property type="match status" value="1"/>
</dbReference>
<dbReference type="GeneID" id="108669914"/>
<keyword evidence="1" id="KW-0862">Zinc</keyword>
<dbReference type="Pfam" id="PF12874">
    <property type="entry name" value="zf-met"/>
    <property type="match status" value="1"/>
</dbReference>
<dbReference type="InterPro" id="IPR013087">
    <property type="entry name" value="Znf_C2H2_type"/>
</dbReference>
<dbReference type="KEGG" id="hazt:108669914"/>
<feature type="compositionally biased region" description="Acidic residues" evidence="2">
    <location>
        <begin position="177"/>
        <end position="190"/>
    </location>
</feature>
<proteinExistence type="predicted"/>
<feature type="transmembrane region" description="Helical" evidence="3">
    <location>
        <begin position="7"/>
        <end position="24"/>
    </location>
</feature>
<keyword evidence="3" id="KW-1133">Transmembrane helix</keyword>
<evidence type="ECO:0000259" key="4">
    <source>
        <dbReference type="PROSITE" id="PS50157"/>
    </source>
</evidence>
<sequence length="337" mass="37724">MKQTRVVHIELLVVLVLVLVPWPGSLPPRSPCPREKAALVRKVLEKRWLPVLERVRSRLPLECPLHPLRDVFAAHEAHKRQRNAQWQCACCGKTFRSEAHLDLHLATRHHDMINEQEDSVCLADYCDVMRCDVLLSKTSSMELPPPTALDVWTQHALALPSLLTCDHADDAGGANMDGDEGPGPEGDDGDTGGPIRGLGGPREAPLRPLHSWRDSCNEEHLAELRAKCQMLIQHCIAGLVLNLTLDQVRDVEASLQRSVCWYLTCERYWEAATVDHLAFPWSLVTSAVLLLTLGVSLAYYLVWGLADKTSSMELPPPTALDVWTQHALALPYHRPYH</sequence>
<dbReference type="RefSeq" id="XP_047740722.1">
    <property type="nucleotide sequence ID" value="XM_047884766.1"/>
</dbReference>
<dbReference type="OrthoDB" id="4507at2759"/>
<gene>
    <name evidence="6" type="primary">LOC108669914</name>
</gene>
<keyword evidence="5" id="KW-1185">Reference proteome</keyword>
<organism evidence="5 6">
    <name type="scientific">Hyalella azteca</name>
    <name type="common">Amphipod</name>
    <dbReference type="NCBI Taxonomy" id="294128"/>
    <lineage>
        <taxon>Eukaryota</taxon>
        <taxon>Metazoa</taxon>
        <taxon>Ecdysozoa</taxon>
        <taxon>Arthropoda</taxon>
        <taxon>Crustacea</taxon>
        <taxon>Multicrustacea</taxon>
        <taxon>Malacostraca</taxon>
        <taxon>Eumalacostraca</taxon>
        <taxon>Peracarida</taxon>
        <taxon>Amphipoda</taxon>
        <taxon>Senticaudata</taxon>
        <taxon>Talitrida</taxon>
        <taxon>Talitroidea</taxon>
        <taxon>Hyalellidae</taxon>
        <taxon>Hyalella</taxon>
    </lineage>
</organism>
<keyword evidence="3" id="KW-0812">Transmembrane</keyword>
<dbReference type="GO" id="GO:0008270">
    <property type="term" value="F:zinc ion binding"/>
    <property type="evidence" value="ECO:0007669"/>
    <property type="project" value="UniProtKB-KW"/>
</dbReference>
<feature type="domain" description="C2H2-type" evidence="4">
    <location>
        <begin position="86"/>
        <end position="109"/>
    </location>
</feature>
<dbReference type="OMA" id="CDILRCD"/>
<feature type="non-terminal residue" evidence="6">
    <location>
        <position position="337"/>
    </location>
</feature>
<protein>
    <submittedName>
        <fullName evidence="6">Uncharacterized protein LOC108669914</fullName>
    </submittedName>
</protein>
<keyword evidence="1" id="KW-0863">Zinc-finger</keyword>
<evidence type="ECO:0000256" key="1">
    <source>
        <dbReference type="PROSITE-ProRule" id="PRU00042"/>
    </source>
</evidence>
<feature type="transmembrane region" description="Helical" evidence="3">
    <location>
        <begin position="281"/>
        <end position="302"/>
    </location>
</feature>
<feature type="compositionally biased region" description="Gly residues" evidence="2">
    <location>
        <begin position="191"/>
        <end position="200"/>
    </location>
</feature>
<evidence type="ECO:0000256" key="3">
    <source>
        <dbReference type="SAM" id="Phobius"/>
    </source>
</evidence>
<feature type="region of interest" description="Disordered" evidence="2">
    <location>
        <begin position="170"/>
        <end position="200"/>
    </location>
</feature>
<keyword evidence="1" id="KW-0479">Metal-binding</keyword>
<name>A0A979FWK8_HYAAZ</name>
<evidence type="ECO:0000313" key="5">
    <source>
        <dbReference type="Proteomes" id="UP000694843"/>
    </source>
</evidence>
<dbReference type="Proteomes" id="UP000694843">
    <property type="component" value="Unplaced"/>
</dbReference>
<reference evidence="6" key="1">
    <citation type="submission" date="2025-08" db="UniProtKB">
        <authorList>
            <consortium name="RefSeq"/>
        </authorList>
    </citation>
    <scope>IDENTIFICATION</scope>
    <source>
        <tissue evidence="6">Whole organism</tissue>
    </source>
</reference>